<evidence type="ECO:0000256" key="1">
    <source>
        <dbReference type="ARBA" id="ARBA00017902"/>
    </source>
</evidence>
<accession>A0A1D1WB07</accession>
<keyword evidence="3" id="KW-1133">Transmembrane helix</keyword>
<feature type="transmembrane region" description="Helical" evidence="3">
    <location>
        <begin position="64"/>
        <end position="83"/>
    </location>
</feature>
<dbReference type="GO" id="GO:0005783">
    <property type="term" value="C:endoplasmic reticulum"/>
    <property type="evidence" value="ECO:0007669"/>
    <property type="project" value="TreeGrafter"/>
</dbReference>
<evidence type="ECO:0000256" key="2">
    <source>
        <dbReference type="SAM" id="MobiDB-lite"/>
    </source>
</evidence>
<sequence length="116" mass="12719">MDGGDGGAGDGNFDACECIYSHTAGMTRLLNYLRQSQSECTDGECFNELPEAAGSQPTSEPGNYTGTMMLMAWMMLALVMYFMRPNALRRRTDGKGDHDRGSYRDEDNLPPAPPVL</sequence>
<dbReference type="PANTHER" id="PTHR31019:SF1">
    <property type="entry name" value="SMALL INTEGRAL MEMBRANE PROTEIN 14"/>
    <property type="match status" value="1"/>
</dbReference>
<evidence type="ECO:0000256" key="3">
    <source>
        <dbReference type="SAM" id="Phobius"/>
    </source>
</evidence>
<protein>
    <recommendedName>
        <fullName evidence="1">Small integral membrane protein 14</fullName>
    </recommendedName>
</protein>
<keyword evidence="5" id="KW-1185">Reference proteome</keyword>
<proteinExistence type="predicted"/>
<dbReference type="Proteomes" id="UP000186922">
    <property type="component" value="Unassembled WGS sequence"/>
</dbReference>
<dbReference type="AlphaFoldDB" id="A0A1D1WB07"/>
<evidence type="ECO:0000313" key="5">
    <source>
        <dbReference type="Proteomes" id="UP000186922"/>
    </source>
</evidence>
<dbReference type="PANTHER" id="PTHR31019">
    <property type="entry name" value="SMALL INTEGRAL MEMBRANE PROTEIN 14"/>
    <property type="match status" value="1"/>
</dbReference>
<comment type="caution">
    <text evidence="4">The sequence shown here is derived from an EMBL/GenBank/DDBJ whole genome shotgun (WGS) entry which is preliminary data.</text>
</comment>
<keyword evidence="3" id="KW-0472">Membrane</keyword>
<organism evidence="4 5">
    <name type="scientific">Ramazzottius varieornatus</name>
    <name type="common">Water bear</name>
    <name type="synonym">Tardigrade</name>
    <dbReference type="NCBI Taxonomy" id="947166"/>
    <lineage>
        <taxon>Eukaryota</taxon>
        <taxon>Metazoa</taxon>
        <taxon>Ecdysozoa</taxon>
        <taxon>Tardigrada</taxon>
        <taxon>Eutardigrada</taxon>
        <taxon>Parachela</taxon>
        <taxon>Hypsibioidea</taxon>
        <taxon>Ramazzottiidae</taxon>
        <taxon>Ramazzottius</taxon>
    </lineage>
</organism>
<dbReference type="InterPro" id="IPR020309">
    <property type="entry name" value="Smim-14"/>
</dbReference>
<feature type="region of interest" description="Disordered" evidence="2">
    <location>
        <begin position="90"/>
        <end position="116"/>
    </location>
</feature>
<feature type="compositionally biased region" description="Basic and acidic residues" evidence="2">
    <location>
        <begin position="90"/>
        <end position="107"/>
    </location>
</feature>
<dbReference type="OrthoDB" id="10054061at2759"/>
<dbReference type="Pfam" id="PF11027">
    <property type="entry name" value="DUF2615"/>
    <property type="match status" value="1"/>
</dbReference>
<reference evidence="4 5" key="1">
    <citation type="journal article" date="2016" name="Nat. Commun.">
        <title>Extremotolerant tardigrade genome and improved radiotolerance of human cultured cells by tardigrade-unique protein.</title>
        <authorList>
            <person name="Hashimoto T."/>
            <person name="Horikawa D.D."/>
            <person name="Saito Y."/>
            <person name="Kuwahara H."/>
            <person name="Kozuka-Hata H."/>
            <person name="Shin-I T."/>
            <person name="Minakuchi Y."/>
            <person name="Ohishi K."/>
            <person name="Motoyama A."/>
            <person name="Aizu T."/>
            <person name="Enomoto A."/>
            <person name="Kondo K."/>
            <person name="Tanaka S."/>
            <person name="Hara Y."/>
            <person name="Koshikawa S."/>
            <person name="Sagara H."/>
            <person name="Miura T."/>
            <person name="Yokobori S."/>
            <person name="Miyagawa K."/>
            <person name="Suzuki Y."/>
            <person name="Kubo T."/>
            <person name="Oyama M."/>
            <person name="Kohara Y."/>
            <person name="Fujiyama A."/>
            <person name="Arakawa K."/>
            <person name="Katayama T."/>
            <person name="Toyoda A."/>
            <person name="Kunieda T."/>
        </authorList>
    </citation>
    <scope>NUCLEOTIDE SEQUENCE [LARGE SCALE GENOMIC DNA]</scope>
    <source>
        <strain evidence="4 5">YOKOZUNA-1</strain>
    </source>
</reference>
<keyword evidence="3" id="KW-0812">Transmembrane</keyword>
<gene>
    <name evidence="4" type="primary">RvY_18762-1</name>
    <name evidence="4" type="synonym">RvY_18762.1</name>
    <name evidence="4" type="ORF">RvY_18762</name>
</gene>
<dbReference type="STRING" id="947166.A0A1D1WB07"/>
<dbReference type="EMBL" id="BDGG01000021">
    <property type="protein sequence ID" value="GAV09174.1"/>
    <property type="molecule type" value="Genomic_DNA"/>
</dbReference>
<name>A0A1D1WB07_RAMVA</name>
<evidence type="ECO:0000313" key="4">
    <source>
        <dbReference type="EMBL" id="GAV09174.1"/>
    </source>
</evidence>